<dbReference type="EMBL" id="CAJOBJ010153845">
    <property type="protein sequence ID" value="CAF4817837.1"/>
    <property type="molecule type" value="Genomic_DNA"/>
</dbReference>
<evidence type="ECO:0000313" key="4">
    <source>
        <dbReference type="EMBL" id="CAF4817837.1"/>
    </source>
</evidence>
<sequence>NDNQDDYMDDDQESDRKKRQVISDDGEDTLFSVENDGASPCIGKSINVNVQHPTDSTKYIS</sequence>
<feature type="non-terminal residue" evidence="3">
    <location>
        <position position="1"/>
    </location>
</feature>
<evidence type="ECO:0000313" key="3">
    <source>
        <dbReference type="EMBL" id="CAF4628945.1"/>
    </source>
</evidence>
<dbReference type="EMBL" id="CAJOBH010104101">
    <property type="protein sequence ID" value="CAF4627877.1"/>
    <property type="molecule type" value="Genomic_DNA"/>
</dbReference>
<dbReference type="AlphaFoldDB" id="A0A8S2ZHG8"/>
<proteinExistence type="predicted"/>
<feature type="region of interest" description="Disordered" evidence="1">
    <location>
        <begin position="1"/>
        <end position="61"/>
    </location>
</feature>
<accession>A0A8S2ZHG8</accession>
<dbReference type="Proteomes" id="UP000681967">
    <property type="component" value="Unassembled WGS sequence"/>
</dbReference>
<protein>
    <submittedName>
        <fullName evidence="3">Uncharacterized protein</fullName>
    </submittedName>
</protein>
<evidence type="ECO:0000256" key="1">
    <source>
        <dbReference type="SAM" id="MobiDB-lite"/>
    </source>
</evidence>
<evidence type="ECO:0000313" key="6">
    <source>
        <dbReference type="Proteomes" id="UP000681967"/>
    </source>
</evidence>
<organism evidence="3 6">
    <name type="scientific">Rotaria magnacalcarata</name>
    <dbReference type="NCBI Taxonomy" id="392030"/>
    <lineage>
        <taxon>Eukaryota</taxon>
        <taxon>Metazoa</taxon>
        <taxon>Spiralia</taxon>
        <taxon>Gnathifera</taxon>
        <taxon>Rotifera</taxon>
        <taxon>Eurotatoria</taxon>
        <taxon>Bdelloidea</taxon>
        <taxon>Philodinida</taxon>
        <taxon>Philodinidae</taxon>
        <taxon>Rotaria</taxon>
    </lineage>
</organism>
<evidence type="ECO:0000313" key="5">
    <source>
        <dbReference type="EMBL" id="CAF4974042.1"/>
    </source>
</evidence>
<evidence type="ECO:0000313" key="2">
    <source>
        <dbReference type="EMBL" id="CAF4627877.1"/>
    </source>
</evidence>
<dbReference type="Proteomes" id="UP000681720">
    <property type="component" value="Unassembled WGS sequence"/>
</dbReference>
<comment type="caution">
    <text evidence="3">The sequence shown here is derived from an EMBL/GenBank/DDBJ whole genome shotgun (WGS) entry which is preliminary data.</text>
</comment>
<gene>
    <name evidence="2" type="ORF">BYL167_LOCUS41240</name>
    <name evidence="3" type="ORF">BYL167_LOCUS41282</name>
    <name evidence="4" type="ORF">GIL414_LOCUS47872</name>
    <name evidence="5" type="ORF">GIL414_LOCUS55600</name>
</gene>
<feature type="compositionally biased region" description="Polar residues" evidence="1">
    <location>
        <begin position="46"/>
        <end position="61"/>
    </location>
</feature>
<reference evidence="3" key="1">
    <citation type="submission" date="2021-02" db="EMBL/GenBank/DDBJ databases">
        <authorList>
            <person name="Nowell W R."/>
        </authorList>
    </citation>
    <scope>NUCLEOTIDE SEQUENCE</scope>
</reference>
<name>A0A8S2ZHG8_9BILA</name>
<feature type="compositionally biased region" description="Acidic residues" evidence="1">
    <location>
        <begin position="1"/>
        <end position="13"/>
    </location>
</feature>
<dbReference type="EMBL" id="CAJOBH010104340">
    <property type="protein sequence ID" value="CAF4628945.1"/>
    <property type="molecule type" value="Genomic_DNA"/>
</dbReference>
<dbReference type="EMBL" id="CAJOBJ010197772">
    <property type="protein sequence ID" value="CAF4974042.1"/>
    <property type="molecule type" value="Genomic_DNA"/>
</dbReference>
<feature type="non-terminal residue" evidence="3">
    <location>
        <position position="61"/>
    </location>
</feature>